<dbReference type="SUPFAM" id="SSF52833">
    <property type="entry name" value="Thioredoxin-like"/>
    <property type="match status" value="1"/>
</dbReference>
<dbReference type="AlphaFoldDB" id="A0AAC8YIZ9"/>
<dbReference type="Pfam" id="PF13409">
    <property type="entry name" value="GST_N_2"/>
    <property type="match status" value="1"/>
</dbReference>
<dbReference type="EMBL" id="JACICB010000011">
    <property type="protein sequence ID" value="MBB3706847.1"/>
    <property type="molecule type" value="Genomic_DNA"/>
</dbReference>
<dbReference type="PROSITE" id="PS50405">
    <property type="entry name" value="GST_CTER"/>
    <property type="match status" value="1"/>
</dbReference>
<dbReference type="SUPFAM" id="SSF47616">
    <property type="entry name" value="GST C-terminal domain-like"/>
    <property type="match status" value="1"/>
</dbReference>
<feature type="domain" description="GST N-terminal" evidence="1">
    <location>
        <begin position="13"/>
        <end position="93"/>
    </location>
</feature>
<protein>
    <submittedName>
        <fullName evidence="3">Glutathione S-transferase</fullName>
    </submittedName>
</protein>
<proteinExistence type="predicted"/>
<feature type="domain" description="GST C-terminal" evidence="2">
    <location>
        <begin position="99"/>
        <end position="220"/>
    </location>
</feature>
<reference evidence="3 5" key="1">
    <citation type="submission" date="2016-03" db="EMBL/GenBank/DDBJ databases">
        <title>Complete genome of Aminobacter aminovorans KCTC 2477.</title>
        <authorList>
            <person name="Kim K.M."/>
        </authorList>
    </citation>
    <scope>NUCLEOTIDE SEQUENCE [LARGE SCALE GENOMIC DNA]</scope>
    <source>
        <strain evidence="3 5">KCTC 2477</strain>
    </source>
</reference>
<keyword evidence="6" id="KW-1185">Reference proteome</keyword>
<name>A0AAC8YIZ9_AMIAI</name>
<evidence type="ECO:0000259" key="2">
    <source>
        <dbReference type="PROSITE" id="PS50405"/>
    </source>
</evidence>
<dbReference type="PANTHER" id="PTHR44051:SF8">
    <property type="entry name" value="GLUTATHIONE S-TRANSFERASE GSTA"/>
    <property type="match status" value="1"/>
</dbReference>
<dbReference type="InterPro" id="IPR004045">
    <property type="entry name" value="Glutathione_S-Trfase_N"/>
</dbReference>
<dbReference type="Gene3D" id="3.40.30.10">
    <property type="entry name" value="Glutaredoxin"/>
    <property type="match status" value="1"/>
</dbReference>
<dbReference type="PROSITE" id="PS50404">
    <property type="entry name" value="GST_NTER"/>
    <property type="match status" value="1"/>
</dbReference>
<evidence type="ECO:0000313" key="5">
    <source>
        <dbReference type="Proteomes" id="UP000075755"/>
    </source>
</evidence>
<evidence type="ECO:0000313" key="6">
    <source>
        <dbReference type="Proteomes" id="UP000577697"/>
    </source>
</evidence>
<evidence type="ECO:0000259" key="1">
    <source>
        <dbReference type="PROSITE" id="PS50404"/>
    </source>
</evidence>
<dbReference type="Proteomes" id="UP000075755">
    <property type="component" value="Chromosome"/>
</dbReference>
<evidence type="ECO:0000313" key="4">
    <source>
        <dbReference type="EMBL" id="MBB3706847.1"/>
    </source>
</evidence>
<dbReference type="EMBL" id="CP015005">
    <property type="protein sequence ID" value="AMS39018.1"/>
    <property type="molecule type" value="Genomic_DNA"/>
</dbReference>
<dbReference type="Proteomes" id="UP000577697">
    <property type="component" value="Unassembled WGS sequence"/>
</dbReference>
<dbReference type="CDD" id="cd03057">
    <property type="entry name" value="GST_N_Beta"/>
    <property type="match status" value="1"/>
</dbReference>
<dbReference type="InterPro" id="IPR036282">
    <property type="entry name" value="Glutathione-S-Trfase_C_sf"/>
</dbReference>
<dbReference type="SFLD" id="SFLDS00019">
    <property type="entry name" value="Glutathione_Transferase_(cytos"/>
    <property type="match status" value="1"/>
</dbReference>
<reference evidence="4 6" key="2">
    <citation type="submission" date="2020-08" db="EMBL/GenBank/DDBJ databases">
        <title>Genomic Encyclopedia of Type Strains, Phase IV (KMG-IV): sequencing the most valuable type-strain genomes for metagenomic binning, comparative biology and taxonomic classification.</title>
        <authorList>
            <person name="Goeker M."/>
        </authorList>
    </citation>
    <scope>NUCLEOTIDE SEQUENCE [LARGE SCALE GENOMIC DNA]</scope>
    <source>
        <strain evidence="4 6">DSM 10368</strain>
    </source>
</reference>
<dbReference type="InterPro" id="IPR036249">
    <property type="entry name" value="Thioredoxin-like_sf"/>
</dbReference>
<dbReference type="InterPro" id="IPR040079">
    <property type="entry name" value="Glutathione_S-Trfase"/>
</dbReference>
<gene>
    <name evidence="3" type="ORF">AA2016_0075</name>
    <name evidence="4" type="ORF">FHS67_003174</name>
</gene>
<dbReference type="SFLD" id="SFLDG00358">
    <property type="entry name" value="Main_(cytGST)"/>
    <property type="match status" value="1"/>
</dbReference>
<dbReference type="PANTHER" id="PTHR44051">
    <property type="entry name" value="GLUTATHIONE S-TRANSFERASE-RELATED"/>
    <property type="match status" value="1"/>
</dbReference>
<dbReference type="Pfam" id="PF00043">
    <property type="entry name" value="GST_C"/>
    <property type="match status" value="1"/>
</dbReference>
<dbReference type="KEGG" id="aak:AA2016_0075"/>
<sequence>MSYPSAGEERLGAEMYRLYTRAGSGGFVVEAAFALAGVPFERIEVVKGVEPTSEFRKISPLGQVPALVLPDGQAMTESAAMCQLIAERHPYARLAPSVDASGRADFLRWMAFLTSVTYPALLREYYAHRYTTDAHGIEAVKAAAIAEAERSFGVVEAALQDRDWLAGTHMSIADVYLLMLAYWHPEPAKLALAWPNIARLCTVLKEDAVLKELNASHAMW</sequence>
<dbReference type="InterPro" id="IPR010987">
    <property type="entry name" value="Glutathione-S-Trfase_C-like"/>
</dbReference>
<dbReference type="Gene3D" id="1.20.1050.10">
    <property type="match status" value="1"/>
</dbReference>
<accession>A0AAC8YIZ9</accession>
<dbReference type="InterPro" id="IPR004046">
    <property type="entry name" value="GST_C"/>
</dbReference>
<evidence type="ECO:0000313" key="3">
    <source>
        <dbReference type="EMBL" id="AMS39018.1"/>
    </source>
</evidence>
<organism evidence="3 5">
    <name type="scientific">Aminobacter aminovorans</name>
    <name type="common">Chelatobacter heintzii</name>
    <dbReference type="NCBI Taxonomy" id="83263"/>
    <lineage>
        <taxon>Bacteria</taxon>
        <taxon>Pseudomonadati</taxon>
        <taxon>Pseudomonadota</taxon>
        <taxon>Alphaproteobacteria</taxon>
        <taxon>Hyphomicrobiales</taxon>
        <taxon>Phyllobacteriaceae</taxon>
        <taxon>Aminobacter</taxon>
    </lineage>
</organism>